<organism evidence="2">
    <name type="scientific">Schizaphis graminum</name>
    <name type="common">Green bug aphid</name>
    <dbReference type="NCBI Taxonomy" id="13262"/>
    <lineage>
        <taxon>Eukaryota</taxon>
        <taxon>Metazoa</taxon>
        <taxon>Ecdysozoa</taxon>
        <taxon>Arthropoda</taxon>
        <taxon>Hexapoda</taxon>
        <taxon>Insecta</taxon>
        <taxon>Pterygota</taxon>
        <taxon>Neoptera</taxon>
        <taxon>Paraneoptera</taxon>
        <taxon>Hemiptera</taxon>
        <taxon>Sternorrhyncha</taxon>
        <taxon>Aphidomorpha</taxon>
        <taxon>Aphidoidea</taxon>
        <taxon>Aphididae</taxon>
        <taxon>Aphidini</taxon>
        <taxon>Schizaphis</taxon>
    </lineage>
</organism>
<evidence type="ECO:0000313" key="2">
    <source>
        <dbReference type="EMBL" id="MBY18946.1"/>
    </source>
</evidence>
<evidence type="ECO:0000256" key="1">
    <source>
        <dbReference type="SAM" id="MobiDB-lite"/>
    </source>
</evidence>
<feature type="region of interest" description="Disordered" evidence="1">
    <location>
        <begin position="28"/>
        <end position="104"/>
    </location>
</feature>
<gene>
    <name evidence="2" type="ORF">g.12642</name>
</gene>
<feature type="compositionally biased region" description="Polar residues" evidence="1">
    <location>
        <begin position="62"/>
        <end position="85"/>
    </location>
</feature>
<dbReference type="EMBL" id="GGMR01006327">
    <property type="protein sequence ID" value="MBY18946.1"/>
    <property type="molecule type" value="Transcribed_RNA"/>
</dbReference>
<dbReference type="AlphaFoldDB" id="A0A2S2NQB7"/>
<feature type="compositionally biased region" description="Basic and acidic residues" evidence="1">
    <location>
        <begin position="36"/>
        <end position="61"/>
    </location>
</feature>
<name>A0A2S2NQB7_SCHGA</name>
<sequence>MPGIVNRLQVAALPSSSSKLYILQPHLQSPSTFNTDDWRPEKPTPTDSNHQADQRDIRDQKQPINSSRGTTTIEPVSTDSTTLTSRNDDWNHRTERRTAKHTTTTINPVFLLTGHLLKYRRPELLSAK</sequence>
<reference evidence="2" key="1">
    <citation type="submission" date="2018-04" db="EMBL/GenBank/DDBJ databases">
        <title>Transcriptome of Schizaphis graminum biotype I.</title>
        <authorList>
            <person name="Scully E.D."/>
            <person name="Geib S.M."/>
            <person name="Palmer N.A."/>
            <person name="Koch K."/>
            <person name="Bradshaw J."/>
            <person name="Heng-Moss T."/>
            <person name="Sarath G."/>
        </authorList>
    </citation>
    <scope>NUCLEOTIDE SEQUENCE</scope>
</reference>
<feature type="compositionally biased region" description="Basic and acidic residues" evidence="1">
    <location>
        <begin position="86"/>
        <end position="97"/>
    </location>
</feature>
<proteinExistence type="predicted"/>
<accession>A0A2S2NQB7</accession>
<protein>
    <submittedName>
        <fullName evidence="2">Uncharacterized protein</fullName>
    </submittedName>
</protein>